<dbReference type="EMBL" id="SUMG01000002">
    <property type="protein sequence ID" value="NBG87447.1"/>
    <property type="molecule type" value="Genomic_DNA"/>
</dbReference>
<evidence type="ECO:0000256" key="7">
    <source>
        <dbReference type="ARBA" id="ARBA00022989"/>
    </source>
</evidence>
<comment type="similarity">
    <text evidence="2 9">Belongs to the alanine or glycine:cation symporter (AGCS) (TC 2.A.25) family.</text>
</comment>
<evidence type="ECO:0000256" key="6">
    <source>
        <dbReference type="ARBA" id="ARBA00022847"/>
    </source>
</evidence>
<sequence>MDAIINISDFIGDIVWGPPFLVLLIATGLYLTIRIGFFQFTHLGHAWKYTFGSMFRKGKEEDDAEAGAITSFQSVSSAMAATIGVGNIAGVATAIYLGGPGAVFWMWLSALVGMATKFGEASLGVKFRNTNPDGSFSGGVMQYIENGLGSGWKWLSVLYAIFAGLAALGIGNMVQSNTVAVSMEEFGIEPWITGIVIVVLVGLVTLGGIERIAKTAEKVVPTMAVIYIVGSFIILVLNLTEIPAALGDIFYYAFNPNAAAAGGAGVAVGTTIRFGIARGVFSNEAGLGAASIVHAQAKNSPTRQGMWGIWEVFIDTIIVCTMTSLVILTTGALGTGETGADLTTAAFNRGLPGPGGYIILISIVFFAYTTMLTWNFYGEKSWEYIFGRNIVIPYRLLFLAFLFVGAVGGLEVIWGVADTLNGLMIAPNLVALILLGGALAKEKQKYMDKHNLDNKK</sequence>
<dbReference type="PRINTS" id="PR00175">
    <property type="entry name" value="NAALASMPORT"/>
</dbReference>
<dbReference type="FunFam" id="1.20.1740.10:FF:000004">
    <property type="entry name" value="Sodium:alanine symporter family protein"/>
    <property type="match status" value="1"/>
</dbReference>
<keyword evidence="11" id="KW-1185">Reference proteome</keyword>
<organism evidence="10 11">
    <name type="scientific">Isachenkonia alkalipeptolytica</name>
    <dbReference type="NCBI Taxonomy" id="2565777"/>
    <lineage>
        <taxon>Bacteria</taxon>
        <taxon>Bacillati</taxon>
        <taxon>Bacillota</taxon>
        <taxon>Clostridia</taxon>
        <taxon>Eubacteriales</taxon>
        <taxon>Clostridiaceae</taxon>
        <taxon>Isachenkonia</taxon>
    </lineage>
</organism>
<dbReference type="Proteomes" id="UP000449710">
    <property type="component" value="Unassembled WGS sequence"/>
</dbReference>
<proteinExistence type="inferred from homology"/>
<feature type="transmembrane region" description="Helical" evidence="9">
    <location>
        <begin position="396"/>
        <end position="417"/>
    </location>
</feature>
<feature type="transmembrane region" description="Helical" evidence="9">
    <location>
        <begin position="151"/>
        <end position="170"/>
    </location>
</feature>
<keyword evidence="5 9" id="KW-0812">Transmembrane</keyword>
<evidence type="ECO:0000256" key="1">
    <source>
        <dbReference type="ARBA" id="ARBA00004651"/>
    </source>
</evidence>
<dbReference type="Pfam" id="PF01235">
    <property type="entry name" value="Na_Ala_symp"/>
    <property type="match status" value="1"/>
</dbReference>
<dbReference type="PANTHER" id="PTHR30330">
    <property type="entry name" value="AGSS FAMILY TRANSPORTER, SODIUM-ALANINE"/>
    <property type="match status" value="1"/>
</dbReference>
<feature type="transmembrane region" description="Helical" evidence="9">
    <location>
        <begin position="190"/>
        <end position="207"/>
    </location>
</feature>
<dbReference type="PROSITE" id="PS00873">
    <property type="entry name" value="NA_ALANINE_SYMP"/>
    <property type="match status" value="1"/>
</dbReference>
<evidence type="ECO:0000256" key="9">
    <source>
        <dbReference type="RuleBase" id="RU363064"/>
    </source>
</evidence>
<keyword evidence="3 9" id="KW-0813">Transport</keyword>
<dbReference type="GO" id="GO:0005886">
    <property type="term" value="C:plasma membrane"/>
    <property type="evidence" value="ECO:0007669"/>
    <property type="project" value="UniProtKB-SubCell"/>
</dbReference>
<gene>
    <name evidence="10" type="ORF">ISALK_02920</name>
</gene>
<comment type="subcellular location">
    <subcellularLocation>
        <location evidence="1 9">Cell membrane</location>
        <topology evidence="1 9">Multi-pass membrane protein</topology>
    </subcellularLocation>
</comment>
<evidence type="ECO:0000256" key="3">
    <source>
        <dbReference type="ARBA" id="ARBA00022448"/>
    </source>
</evidence>
<dbReference type="GO" id="GO:0005283">
    <property type="term" value="F:amino acid:sodium symporter activity"/>
    <property type="evidence" value="ECO:0007669"/>
    <property type="project" value="InterPro"/>
</dbReference>
<dbReference type="Gene3D" id="1.20.1740.10">
    <property type="entry name" value="Amino acid/polyamine transporter I"/>
    <property type="match status" value="1"/>
</dbReference>
<name>A0AA44BCW8_9CLOT</name>
<feature type="transmembrane region" description="Helical" evidence="9">
    <location>
        <begin position="355"/>
        <end position="376"/>
    </location>
</feature>
<keyword evidence="6 9" id="KW-0769">Symport</keyword>
<keyword evidence="4 9" id="KW-1003">Cell membrane</keyword>
<comment type="caution">
    <text evidence="10">The sequence shown here is derived from an EMBL/GenBank/DDBJ whole genome shotgun (WGS) entry which is preliminary data.</text>
</comment>
<dbReference type="AlphaFoldDB" id="A0AA44BCW8"/>
<evidence type="ECO:0000256" key="8">
    <source>
        <dbReference type="ARBA" id="ARBA00023136"/>
    </source>
</evidence>
<feature type="transmembrane region" description="Helical" evidence="9">
    <location>
        <begin position="20"/>
        <end position="40"/>
    </location>
</feature>
<reference evidence="10 11" key="1">
    <citation type="submission" date="2019-04" db="EMBL/GenBank/DDBJ databases">
        <title>Isachenkonia alkalipeptolytica gen. nov. sp. nov. a new anaerobic, alkiliphilic organothrophic bacterium capable to reduce synthesized ferrihydrite isolated from a soda lake.</title>
        <authorList>
            <person name="Toshchakov S.V."/>
            <person name="Zavarzina D.G."/>
            <person name="Zhilina T.N."/>
            <person name="Kostrikina N.A."/>
            <person name="Kublanov I.V."/>
        </authorList>
    </citation>
    <scope>NUCLEOTIDE SEQUENCE [LARGE SCALE GENOMIC DNA]</scope>
    <source>
        <strain evidence="10 11">Z-1701</strain>
    </source>
</reference>
<evidence type="ECO:0000256" key="5">
    <source>
        <dbReference type="ARBA" id="ARBA00022692"/>
    </source>
</evidence>
<dbReference type="InterPro" id="IPR001463">
    <property type="entry name" value="Na/Ala_symport"/>
</dbReference>
<feature type="transmembrane region" description="Helical" evidence="9">
    <location>
        <begin position="219"/>
        <end position="237"/>
    </location>
</feature>
<evidence type="ECO:0000256" key="4">
    <source>
        <dbReference type="ARBA" id="ARBA00022475"/>
    </source>
</evidence>
<evidence type="ECO:0000256" key="2">
    <source>
        <dbReference type="ARBA" id="ARBA00009261"/>
    </source>
</evidence>
<feature type="transmembrane region" description="Helical" evidence="9">
    <location>
        <begin position="423"/>
        <end position="440"/>
    </location>
</feature>
<evidence type="ECO:0000313" key="10">
    <source>
        <dbReference type="EMBL" id="NBG87447.1"/>
    </source>
</evidence>
<evidence type="ECO:0000313" key="11">
    <source>
        <dbReference type="Proteomes" id="UP000449710"/>
    </source>
</evidence>
<dbReference type="RefSeq" id="WP_160718856.1">
    <property type="nucleotide sequence ID" value="NZ_SUMG01000002.1"/>
</dbReference>
<accession>A0AA44BCW8</accession>
<feature type="transmembrane region" description="Helical" evidence="9">
    <location>
        <begin position="312"/>
        <end position="335"/>
    </location>
</feature>
<dbReference type="PANTHER" id="PTHR30330:SF3">
    <property type="entry name" value="TRANSCRIPTIONAL REGULATOR, LRP FAMILY"/>
    <property type="match status" value="1"/>
</dbReference>
<protein>
    <submittedName>
        <fullName evidence="10">Sodium:alanine symporter family protein</fullName>
    </submittedName>
</protein>
<keyword evidence="7 9" id="KW-1133">Transmembrane helix</keyword>
<keyword evidence="8 9" id="KW-0472">Membrane</keyword>
<dbReference type="NCBIfam" id="TIGR00835">
    <property type="entry name" value="agcS"/>
    <property type="match status" value="1"/>
</dbReference>